<proteinExistence type="predicted"/>
<evidence type="ECO:0000313" key="2">
    <source>
        <dbReference type="EMBL" id="KZN52995.1"/>
    </source>
</evidence>
<name>A0A167FUA6_9GAMM</name>
<evidence type="ECO:0000256" key="1">
    <source>
        <dbReference type="SAM" id="MobiDB-lite"/>
    </source>
</evidence>
<reference evidence="2 3" key="1">
    <citation type="submission" date="2013-07" db="EMBL/GenBank/DDBJ databases">
        <title>Comparative Genomic and Metabolomic Analysis of Twelve Strains of Pseudoalteromonas luteoviolacea.</title>
        <authorList>
            <person name="Vynne N.G."/>
            <person name="Mansson M."/>
            <person name="Gram L."/>
        </authorList>
    </citation>
    <scope>NUCLEOTIDE SEQUENCE [LARGE SCALE GENOMIC DNA]</scope>
    <source>
        <strain evidence="2 3">H33</strain>
    </source>
</reference>
<dbReference type="PROSITE" id="PS51257">
    <property type="entry name" value="PROKAR_LIPOPROTEIN"/>
    <property type="match status" value="1"/>
</dbReference>
<dbReference type="AlphaFoldDB" id="A0A167FUA6"/>
<gene>
    <name evidence="2" type="ORF">N476_09425</name>
</gene>
<organism evidence="2 3">
    <name type="scientific">Pseudoalteromonas luteoviolacea H33</name>
    <dbReference type="NCBI Taxonomy" id="1365251"/>
    <lineage>
        <taxon>Bacteria</taxon>
        <taxon>Pseudomonadati</taxon>
        <taxon>Pseudomonadota</taxon>
        <taxon>Gammaproteobacteria</taxon>
        <taxon>Alteromonadales</taxon>
        <taxon>Pseudoalteromonadaceae</taxon>
        <taxon>Pseudoalteromonas</taxon>
    </lineage>
</organism>
<dbReference type="PATRIC" id="fig|1365251.3.peg.811"/>
<dbReference type="RefSeq" id="WP_155731805.1">
    <property type="nucleotide sequence ID" value="NZ_AUXZ01000057.1"/>
</dbReference>
<dbReference type="OrthoDB" id="6291715at2"/>
<accession>A0A167FUA6</accession>
<dbReference type="EMBL" id="AUXZ01000057">
    <property type="protein sequence ID" value="KZN52995.1"/>
    <property type="molecule type" value="Genomic_DNA"/>
</dbReference>
<feature type="compositionally biased region" description="Low complexity" evidence="1">
    <location>
        <begin position="25"/>
        <end position="36"/>
    </location>
</feature>
<sequence length="523" mass="58571">MFNIRSLFFVGAVSIIVSGCGGGSDTTPDPRSTEPTPTRPAPTPPSDLEPLELLELIETQSKQYVLDSVRWIEEQQIDCTEQAQAHEMCDVQRVSFSDGQFEQSRTKQTQTILVLDYGMDFHSVLRYRSRVKSTYKYNPQSNSFVIDDPYIHTSKLGVKLLGEVNRFSITDERFTQPQPTFVPAAWLTELSNKYRAVVPQDRYDRETNQAIYSHGVQVFGYLAQHNPQAEFVVIDTSTFTPFLNYKDALCNNDLATFSANMRTAASSLTAEVIEQYGVEFINYSGGFTLESVEQALLQHGCQDALNAEQRNQFYMAIKPVYDALFDAPNTLAFHAGNEFAAQSGDALDLIDYPNRIRVSYYSTKDKDTDLAPYGQSGWEKVFVDHQAYFNGSSSIDLFINLGYSPLVGGAEQVTNSTPKMSPNTIGMSYVVDWNHYSSSWTTPVATSYAIHEQEKIAASSGDDLLDPQRLKSKLLAYDCLSATEHVDHEGLLAFIASSNGLCKIQDPLRHKADELNRMGYLSR</sequence>
<comment type="caution">
    <text evidence="2">The sequence shown here is derived from an EMBL/GenBank/DDBJ whole genome shotgun (WGS) entry which is preliminary data.</text>
</comment>
<feature type="region of interest" description="Disordered" evidence="1">
    <location>
        <begin position="20"/>
        <end position="47"/>
    </location>
</feature>
<protein>
    <submittedName>
        <fullName evidence="2">Uncharacterized protein</fullName>
    </submittedName>
</protein>
<dbReference type="Proteomes" id="UP000076503">
    <property type="component" value="Unassembled WGS sequence"/>
</dbReference>
<evidence type="ECO:0000313" key="3">
    <source>
        <dbReference type="Proteomes" id="UP000076503"/>
    </source>
</evidence>
<feature type="compositionally biased region" description="Pro residues" evidence="1">
    <location>
        <begin position="37"/>
        <end position="47"/>
    </location>
</feature>